<gene>
    <name evidence="2" type="primary">cutA</name>
    <name evidence="2" type="ORF">BN1224_DC9_CC_00430</name>
</gene>
<dbReference type="Gene3D" id="3.30.70.120">
    <property type="match status" value="1"/>
</dbReference>
<dbReference type="SUPFAM" id="SSF54913">
    <property type="entry name" value="GlnB-like"/>
    <property type="match status" value="1"/>
</dbReference>
<organism evidence="2">
    <name type="scientific">Chlamydia pneumoniae</name>
    <name type="common">Chlamydophila pneumoniae</name>
    <dbReference type="NCBI Taxonomy" id="83558"/>
    <lineage>
        <taxon>Bacteria</taxon>
        <taxon>Pseudomonadati</taxon>
        <taxon>Chlamydiota</taxon>
        <taxon>Chlamydiia</taxon>
        <taxon>Chlamydiales</taxon>
        <taxon>Chlamydiaceae</taxon>
        <taxon>Chlamydia/Chlamydophila group</taxon>
        <taxon>Chlamydia</taxon>
    </lineage>
</organism>
<dbReference type="PANTHER" id="PTHR23419">
    <property type="entry name" value="DIVALENT CATION TOLERANCE CUTA-RELATED"/>
    <property type="match status" value="1"/>
</dbReference>
<dbReference type="PANTHER" id="PTHR23419:SF8">
    <property type="entry name" value="FI09726P"/>
    <property type="match status" value="1"/>
</dbReference>
<protein>
    <submittedName>
        <fullName evidence="2">Divalent-cation tolerance protein CutA</fullName>
    </submittedName>
</protein>
<reference evidence="2" key="1">
    <citation type="submission" date="2015-05" db="EMBL/GenBank/DDBJ databases">
        <authorList>
            <person name="Rattei Thomas"/>
        </authorList>
    </citation>
    <scope>NUCLEOTIDE SEQUENCE</scope>
    <source>
        <strain evidence="2">DC9</strain>
    </source>
</reference>
<dbReference type="EMBL" id="LN847058">
    <property type="protein sequence ID" value="CRI43042.1"/>
    <property type="molecule type" value="Genomic_DNA"/>
</dbReference>
<comment type="similarity">
    <text evidence="1">Belongs to the CutA family.</text>
</comment>
<accession>A0A0F7X390</accession>
<evidence type="ECO:0000256" key="1">
    <source>
        <dbReference type="ARBA" id="ARBA00010169"/>
    </source>
</evidence>
<dbReference type="InterPro" id="IPR004323">
    <property type="entry name" value="Ion_tolerance_CutA"/>
</dbReference>
<dbReference type="GO" id="GO:0010038">
    <property type="term" value="P:response to metal ion"/>
    <property type="evidence" value="ECO:0007669"/>
    <property type="project" value="InterPro"/>
</dbReference>
<name>A0A0F7X390_CHLPN</name>
<proteinExistence type="inferred from homology"/>
<evidence type="ECO:0000313" key="2">
    <source>
        <dbReference type="EMBL" id="CRI43042.1"/>
    </source>
</evidence>
<sequence length="112" mass="12874">MTTVLILTSFPSEESARSLPRHLITERLASCVHVFPKGTSTYLWEGKLCESEEHHIQIKSIDIRFSEICLAIQEFSGYEVPEVLLFPIENGDPRYLNWLTIHSYPEKPPLSD</sequence>
<dbReference type="Pfam" id="PF03091">
    <property type="entry name" value="CutA1"/>
    <property type="match status" value="1"/>
</dbReference>
<dbReference type="AlphaFoldDB" id="A0A0F7X390"/>
<dbReference type="InterPro" id="IPR011322">
    <property type="entry name" value="N-reg_PII-like_a/b"/>
</dbReference>
<dbReference type="InterPro" id="IPR015867">
    <property type="entry name" value="N-reg_PII/ATP_PRibTrfase_C"/>
</dbReference>
<dbReference type="GO" id="GO:0005507">
    <property type="term" value="F:copper ion binding"/>
    <property type="evidence" value="ECO:0007669"/>
    <property type="project" value="TreeGrafter"/>
</dbReference>